<dbReference type="AlphaFoldDB" id="A0A9P6JKP7"/>
<evidence type="ECO:0000256" key="3">
    <source>
        <dbReference type="ARBA" id="ARBA00020973"/>
    </source>
</evidence>
<keyword evidence="15" id="KW-1185">Reference proteome</keyword>
<evidence type="ECO:0000256" key="1">
    <source>
        <dbReference type="ARBA" id="ARBA00004395"/>
    </source>
</evidence>
<evidence type="ECO:0000256" key="6">
    <source>
        <dbReference type="ARBA" id="ARBA00023034"/>
    </source>
</evidence>
<sequence length="752" mass="84530">MATLSNPLLTPTTSGTATPTIERKPSGSYGAPSRNPVSLRLYKVLSTNFEDESTKQALRTLSDLYSTSPSKGNDYSAYALNNDIEEEVTGHEQTFSTDSSIAQPSLPNLTESLPGEVASRARKNLRRDMENQLAEGSRRFLAALSEVDSRLGELQTHVAVMRASCDEAETQLALTNESSKMLLERAGHLRDERQEVEDKKSIINLFLSRFTLNAAEVEALTSRDVSVGPRFFEAMDRTEKIREDCRVLMAGEDGSTKAGLEIMASTASNLEQGYEKILRYCSNEFRQIGRESQIEVGLILQEAVVRLRKRPELLNEAFTSLSESRQATLMSSFLAALTRGGPSGYPRPIELHAHDPMRYVGDMLAWVHQAIAAEREFLESLFGMKSDMRMVGSIRKFEKGEEEEWVRDLMDSAVGKLCVPLKVRVQQTIRSQESSIVSYKIANLLQFYLITMYRTIGENALLCKTLKEITDMSYKVFYESIEMHSQLLERAPLDPDNPSLTPPAVVLDHVHILREIMVVYQSSLAGDEHEDDITAGFNQVLDIMVDPVVTLCIAIGEQKQKVRPRWDGGVYVINCLCYLQGVLSTFDFTVKKREQIQTTIDYRVTQLTQDHTINITRDAGLLQVLETIEKNENKEPLSRVPATQTASLQRSLRQFSLWLSGIEVVHSPRLAQLAVQKLHTKIHQDALVRLSKAYRTICDEVKKPENKYEAASTLLGSERPFGQMHLLQQIFGFDESDDEESESSDDDSSSDE</sequence>
<dbReference type="GO" id="GO:0000139">
    <property type="term" value="C:Golgi membrane"/>
    <property type="evidence" value="ECO:0007669"/>
    <property type="project" value="UniProtKB-SubCell"/>
</dbReference>
<evidence type="ECO:0000256" key="5">
    <source>
        <dbReference type="ARBA" id="ARBA00022927"/>
    </source>
</evidence>
<evidence type="ECO:0000313" key="15">
    <source>
        <dbReference type="Proteomes" id="UP000807306"/>
    </source>
</evidence>
<comment type="similarity">
    <text evidence="2 10">Belongs to the COG6 family.</text>
</comment>
<dbReference type="InterPro" id="IPR048369">
    <property type="entry name" value="COG6_C"/>
</dbReference>
<evidence type="ECO:0000259" key="13">
    <source>
        <dbReference type="Pfam" id="PF20653"/>
    </source>
</evidence>
<evidence type="ECO:0000259" key="12">
    <source>
        <dbReference type="Pfam" id="PF06419"/>
    </source>
</evidence>
<keyword evidence="5 10" id="KW-0653">Protein transport</keyword>
<dbReference type="GO" id="GO:0017119">
    <property type="term" value="C:Golgi transport complex"/>
    <property type="evidence" value="ECO:0007669"/>
    <property type="project" value="UniProtKB-UniRule"/>
</dbReference>
<keyword evidence="6 10" id="KW-0333">Golgi apparatus</keyword>
<feature type="compositionally biased region" description="Acidic residues" evidence="11">
    <location>
        <begin position="734"/>
        <end position="752"/>
    </location>
</feature>
<keyword evidence="7 10" id="KW-0472">Membrane</keyword>
<dbReference type="OrthoDB" id="272987at2759"/>
<comment type="function">
    <text evidence="10">Acts as component of the peripheral membrane COG complex that is involved in intra-Golgi protein trafficking. COG is located at the cis-Golgi, and regulates tethering of retrograde intra-Golgi vesicles and possibly a number of other membrane trafficking events.</text>
</comment>
<reference evidence="14" key="1">
    <citation type="submission" date="2020-11" db="EMBL/GenBank/DDBJ databases">
        <authorList>
            <consortium name="DOE Joint Genome Institute"/>
            <person name="Ahrendt S."/>
            <person name="Riley R."/>
            <person name="Andreopoulos W."/>
            <person name="Labutti K."/>
            <person name="Pangilinan J."/>
            <person name="Ruiz-Duenas F.J."/>
            <person name="Barrasa J.M."/>
            <person name="Sanchez-Garcia M."/>
            <person name="Camarero S."/>
            <person name="Miyauchi S."/>
            <person name="Serrano A."/>
            <person name="Linde D."/>
            <person name="Babiker R."/>
            <person name="Drula E."/>
            <person name="Ayuso-Fernandez I."/>
            <person name="Pacheco R."/>
            <person name="Padilla G."/>
            <person name="Ferreira P."/>
            <person name="Barriuso J."/>
            <person name="Kellner H."/>
            <person name="Castanera R."/>
            <person name="Alfaro M."/>
            <person name="Ramirez L."/>
            <person name="Pisabarro A.G."/>
            <person name="Kuo A."/>
            <person name="Tritt A."/>
            <person name="Lipzen A."/>
            <person name="He G."/>
            <person name="Yan M."/>
            <person name="Ng V."/>
            <person name="Cullen D."/>
            <person name="Martin F."/>
            <person name="Rosso M.-N."/>
            <person name="Henrissat B."/>
            <person name="Hibbett D."/>
            <person name="Martinez A.T."/>
            <person name="Grigoriev I.V."/>
        </authorList>
    </citation>
    <scope>NUCLEOTIDE SEQUENCE</scope>
    <source>
        <strain evidence="14">CBS 506.95</strain>
    </source>
</reference>
<feature type="compositionally biased region" description="Low complexity" evidence="11">
    <location>
        <begin position="1"/>
        <end position="20"/>
    </location>
</feature>
<dbReference type="InterPro" id="IPR048368">
    <property type="entry name" value="COG6_N"/>
</dbReference>
<feature type="region of interest" description="Disordered" evidence="11">
    <location>
        <begin position="732"/>
        <end position="752"/>
    </location>
</feature>
<evidence type="ECO:0000256" key="11">
    <source>
        <dbReference type="SAM" id="MobiDB-lite"/>
    </source>
</evidence>
<evidence type="ECO:0000313" key="14">
    <source>
        <dbReference type="EMBL" id="KAF9524462.1"/>
    </source>
</evidence>
<feature type="domain" description="Conserved oligomeric complex COG6 N-terminal" evidence="12">
    <location>
        <begin position="119"/>
        <end position="222"/>
    </location>
</feature>
<dbReference type="Pfam" id="PF06419">
    <property type="entry name" value="COG6_N"/>
    <property type="match status" value="1"/>
</dbReference>
<dbReference type="GO" id="GO:0006891">
    <property type="term" value="P:intra-Golgi vesicle-mediated transport"/>
    <property type="evidence" value="ECO:0007669"/>
    <property type="project" value="UniProtKB-UniRule"/>
</dbReference>
<evidence type="ECO:0000256" key="7">
    <source>
        <dbReference type="ARBA" id="ARBA00023136"/>
    </source>
</evidence>
<evidence type="ECO:0000256" key="2">
    <source>
        <dbReference type="ARBA" id="ARBA00011023"/>
    </source>
</evidence>
<dbReference type="EMBL" id="MU157898">
    <property type="protein sequence ID" value="KAF9524462.1"/>
    <property type="molecule type" value="Genomic_DNA"/>
</dbReference>
<name>A0A9P6JKP7_9AGAR</name>
<dbReference type="PANTHER" id="PTHR21506">
    <property type="entry name" value="COMPONENT OF OLIGOMERIC GOLGI COMPLEX 6"/>
    <property type="match status" value="1"/>
</dbReference>
<proteinExistence type="inferred from homology"/>
<evidence type="ECO:0000256" key="9">
    <source>
        <dbReference type="ARBA" id="ARBA00043873"/>
    </source>
</evidence>
<dbReference type="PANTHER" id="PTHR21506:SF0">
    <property type="entry name" value="CONSERVED OLIGOMERIC GOLGI COMPLEX SUBUNIT 6"/>
    <property type="match status" value="1"/>
</dbReference>
<dbReference type="Proteomes" id="UP000807306">
    <property type="component" value="Unassembled WGS sequence"/>
</dbReference>
<dbReference type="GO" id="GO:0015031">
    <property type="term" value="P:protein transport"/>
    <property type="evidence" value="ECO:0007669"/>
    <property type="project" value="UniProtKB-KW"/>
</dbReference>
<feature type="domain" description="Conserved Oligomeric Golgi complex subunit 6 C-terminal" evidence="13">
    <location>
        <begin position="257"/>
        <end position="715"/>
    </location>
</feature>
<evidence type="ECO:0000256" key="10">
    <source>
        <dbReference type="RuleBase" id="RU365075"/>
    </source>
</evidence>
<comment type="subunit">
    <text evidence="10">Component of the conserved oligomeric Golgi complex.</text>
</comment>
<feature type="region of interest" description="Disordered" evidence="11">
    <location>
        <begin position="1"/>
        <end position="35"/>
    </location>
</feature>
<evidence type="ECO:0000256" key="8">
    <source>
        <dbReference type="ARBA" id="ARBA00031348"/>
    </source>
</evidence>
<dbReference type="SMART" id="SM01087">
    <property type="entry name" value="COG6"/>
    <property type="match status" value="1"/>
</dbReference>
<dbReference type="InterPro" id="IPR010490">
    <property type="entry name" value="COG6"/>
</dbReference>
<organism evidence="14 15">
    <name type="scientific">Crepidotus variabilis</name>
    <dbReference type="NCBI Taxonomy" id="179855"/>
    <lineage>
        <taxon>Eukaryota</taxon>
        <taxon>Fungi</taxon>
        <taxon>Dikarya</taxon>
        <taxon>Basidiomycota</taxon>
        <taxon>Agaricomycotina</taxon>
        <taxon>Agaricomycetes</taxon>
        <taxon>Agaricomycetidae</taxon>
        <taxon>Agaricales</taxon>
        <taxon>Agaricineae</taxon>
        <taxon>Crepidotaceae</taxon>
        <taxon>Crepidotus</taxon>
    </lineage>
</organism>
<evidence type="ECO:0000256" key="4">
    <source>
        <dbReference type="ARBA" id="ARBA00022448"/>
    </source>
</evidence>
<gene>
    <name evidence="14" type="ORF">CPB83DRAFT_861191</name>
</gene>
<accession>A0A9P6JKP7</accession>
<dbReference type="Pfam" id="PF20653">
    <property type="entry name" value="COG6_C"/>
    <property type="match status" value="1"/>
</dbReference>
<keyword evidence="4 10" id="KW-0813">Transport</keyword>
<comment type="subcellular location">
    <subcellularLocation>
        <location evidence="1 10">Golgi apparatus membrane</location>
        <topology evidence="1 10">Peripheral membrane protein</topology>
    </subcellularLocation>
</comment>
<protein>
    <recommendedName>
        <fullName evidence="3 10">Conserved oligomeric Golgi complex subunit 6</fullName>
        <shortName evidence="10">COG complex subunit 6</shortName>
    </recommendedName>
    <alternativeName>
        <fullName evidence="8 10">Component of oligomeric Golgi complex 6</fullName>
    </alternativeName>
</protein>
<comment type="caution">
    <text evidence="14">The sequence shown here is derived from an EMBL/GenBank/DDBJ whole genome shotgun (WGS) entry which is preliminary data.</text>
</comment>
<comment type="function">
    <text evidence="9">Acts as a component of the peripheral membrane COG complex that is involved in intra-Golgi protein trafficking. COG is located at the cis-Golgi, and regulates tethering of retrograde intra-Golgi vesicles and possibly a number of other membrane trafficking events.</text>
</comment>